<feature type="non-terminal residue" evidence="2">
    <location>
        <position position="1"/>
    </location>
</feature>
<evidence type="ECO:0000256" key="1">
    <source>
        <dbReference type="SAM" id="MobiDB-lite"/>
    </source>
</evidence>
<evidence type="ECO:0000313" key="3">
    <source>
        <dbReference type="Proteomes" id="UP001331761"/>
    </source>
</evidence>
<proteinExistence type="predicted"/>
<keyword evidence="3" id="KW-1185">Reference proteome</keyword>
<dbReference type="AlphaFoldDB" id="A0AAN8G9N0"/>
<feature type="region of interest" description="Disordered" evidence="1">
    <location>
        <begin position="53"/>
        <end position="75"/>
    </location>
</feature>
<name>A0AAN8G9N0_TRICO</name>
<accession>A0AAN8G9N0</accession>
<gene>
    <name evidence="2" type="ORF">GCK32_018283</name>
</gene>
<protein>
    <submittedName>
        <fullName evidence="2">Uncharacterized protein</fullName>
    </submittedName>
</protein>
<reference evidence="2 3" key="1">
    <citation type="submission" date="2019-10" db="EMBL/GenBank/DDBJ databases">
        <title>Assembly and Annotation for the nematode Trichostrongylus colubriformis.</title>
        <authorList>
            <person name="Martin J."/>
        </authorList>
    </citation>
    <scope>NUCLEOTIDE SEQUENCE [LARGE SCALE GENOMIC DNA]</scope>
    <source>
        <strain evidence="2">G859</strain>
        <tissue evidence="2">Whole worm</tissue>
    </source>
</reference>
<comment type="caution">
    <text evidence="2">The sequence shown here is derived from an EMBL/GenBank/DDBJ whole genome shotgun (WGS) entry which is preliminary data.</text>
</comment>
<evidence type="ECO:0000313" key="2">
    <source>
        <dbReference type="EMBL" id="KAK5986830.1"/>
    </source>
</evidence>
<dbReference type="EMBL" id="WIXE01000167">
    <property type="protein sequence ID" value="KAK5986830.1"/>
    <property type="molecule type" value="Genomic_DNA"/>
</dbReference>
<organism evidence="2 3">
    <name type="scientific">Trichostrongylus colubriformis</name>
    <name type="common">Black scour worm</name>
    <dbReference type="NCBI Taxonomy" id="6319"/>
    <lineage>
        <taxon>Eukaryota</taxon>
        <taxon>Metazoa</taxon>
        <taxon>Ecdysozoa</taxon>
        <taxon>Nematoda</taxon>
        <taxon>Chromadorea</taxon>
        <taxon>Rhabditida</taxon>
        <taxon>Rhabditina</taxon>
        <taxon>Rhabditomorpha</taxon>
        <taxon>Strongyloidea</taxon>
        <taxon>Trichostrongylidae</taxon>
        <taxon>Trichostrongylus</taxon>
    </lineage>
</organism>
<sequence length="176" mass="20354">WEKSKGVIVADLRADLARADAEVKEAVIRENALHADLKEAREEIKDLRQRIEKESRVKEEQEAHHREREDSRERNRLSFAAQLEENQVMLLKSAAQLEEVSRKKQALEGDIIKLEAALTRNEERKWTKDSGSQVHRIKLKTACNIASWNPRIQADAFPSTLTRTSFKLKLIYSRGL</sequence>
<dbReference type="Proteomes" id="UP001331761">
    <property type="component" value="Unassembled WGS sequence"/>
</dbReference>